<dbReference type="InterPro" id="IPR007201">
    <property type="entry name" value="Mei2-like_Rrm_C"/>
</dbReference>
<dbReference type="RefSeq" id="XP_033591223.1">
    <property type="nucleotide sequence ID" value="XM_033738229.1"/>
</dbReference>
<dbReference type="Pfam" id="PF04059">
    <property type="entry name" value="RRM_2"/>
    <property type="match status" value="1"/>
</dbReference>
<dbReference type="GO" id="GO:0003723">
    <property type="term" value="F:RNA binding"/>
    <property type="evidence" value="ECO:0007669"/>
    <property type="project" value="UniProtKB-UniRule"/>
</dbReference>
<feature type="region of interest" description="Disordered" evidence="2">
    <location>
        <begin position="406"/>
        <end position="425"/>
    </location>
</feature>
<dbReference type="InterPro" id="IPR000504">
    <property type="entry name" value="RRM_dom"/>
</dbReference>
<name>A0A6A6PY31_9PEZI</name>
<feature type="region of interest" description="Disordered" evidence="2">
    <location>
        <begin position="622"/>
        <end position="675"/>
    </location>
</feature>
<feature type="compositionally biased region" description="Low complexity" evidence="2">
    <location>
        <begin position="105"/>
        <end position="116"/>
    </location>
</feature>
<reference evidence="4" key="1">
    <citation type="journal article" date="2020" name="Stud. Mycol.">
        <title>101 Dothideomycetes genomes: a test case for predicting lifestyles and emergence of pathogens.</title>
        <authorList>
            <person name="Haridas S."/>
            <person name="Albert R."/>
            <person name="Binder M."/>
            <person name="Bloem J."/>
            <person name="Labutti K."/>
            <person name="Salamov A."/>
            <person name="Andreopoulos B."/>
            <person name="Baker S."/>
            <person name="Barry K."/>
            <person name="Bills G."/>
            <person name="Bluhm B."/>
            <person name="Cannon C."/>
            <person name="Castanera R."/>
            <person name="Culley D."/>
            <person name="Daum C."/>
            <person name="Ezra D."/>
            <person name="Gonzalez J."/>
            <person name="Henrissat B."/>
            <person name="Kuo A."/>
            <person name="Liang C."/>
            <person name="Lipzen A."/>
            <person name="Lutzoni F."/>
            <person name="Magnuson J."/>
            <person name="Mondo S."/>
            <person name="Nolan M."/>
            <person name="Ohm R."/>
            <person name="Pangilinan J."/>
            <person name="Park H.-J."/>
            <person name="Ramirez L."/>
            <person name="Alfaro M."/>
            <person name="Sun H."/>
            <person name="Tritt A."/>
            <person name="Yoshinaga Y."/>
            <person name="Zwiers L.-H."/>
            <person name="Turgeon B."/>
            <person name="Goodwin S."/>
            <person name="Spatafora J."/>
            <person name="Crous P."/>
            <person name="Grigoriev I."/>
        </authorList>
    </citation>
    <scope>NUCLEOTIDE SEQUENCE</scope>
    <source>
        <strain evidence="4">CBS 113389</strain>
    </source>
</reference>
<organism evidence="4 5">
    <name type="scientific">Neohortaea acidophila</name>
    <dbReference type="NCBI Taxonomy" id="245834"/>
    <lineage>
        <taxon>Eukaryota</taxon>
        <taxon>Fungi</taxon>
        <taxon>Dikarya</taxon>
        <taxon>Ascomycota</taxon>
        <taxon>Pezizomycotina</taxon>
        <taxon>Dothideomycetes</taxon>
        <taxon>Dothideomycetidae</taxon>
        <taxon>Mycosphaerellales</taxon>
        <taxon>Teratosphaeriaceae</taxon>
        <taxon>Neohortaea</taxon>
    </lineage>
</organism>
<evidence type="ECO:0000259" key="3">
    <source>
        <dbReference type="PROSITE" id="PS50102"/>
    </source>
</evidence>
<dbReference type="SUPFAM" id="SSF54928">
    <property type="entry name" value="RNA-binding domain, RBD"/>
    <property type="match status" value="1"/>
</dbReference>
<evidence type="ECO:0000256" key="1">
    <source>
        <dbReference type="PROSITE-ProRule" id="PRU00176"/>
    </source>
</evidence>
<dbReference type="AlphaFoldDB" id="A0A6A6PY31"/>
<sequence>MTSDKTKAQGPSTASPACDKGPKADTPTIASVKPAGDKKHSTATSAANSSGHVTVEDAAVSPTAGPSSHPEQKLDGTASAAKPGSSSPAPIVYLNRNSTSDEANSRVVVSSDSASDPTRDKGKGKAKAVQEPIGTRGDNFSPTRPPVWFTTDVGPGSEAPGGHYLKLFNLHKGQLSGTLKALYDNYNWGNKLRGVHCPTSEGTQSEIFLNFNDIADADRAIHEVEVVDPTLQIKYICQTEYAAIKRNSANGSGEATSFHDGQVLFFCEFTGPSSEFYVGDLEENVRAVATSYGTVVAFTEWEKDNGKHQFRVEYATISAAKDAITTMEARKVPLIMDRWTIESKELPDWSVTAMPQSNVHYLESSVYANGAVTPPQTLPNGTQIQYTSPTGRTAWTLDSNGNRVPVPAPKQLPKSHGASNAPGASTGMVRVQSEPFAYATPPYFTSQDPRAASMWANPAFVAASPTGLFYHSGPKFTTDGPNKIYPQKIIEGTDVRTSIMLRNLPNEMTSQELKQLLDQVLYGKYDFLYLRIDFNNNKNVGYAFLNLVDPMDIVGFYEHQYNKPWVQAPAGSGRRRFRPRIADLAYGTIQGLDCLIEKMRNSSVMDENRDYRPKLLWTTASAPTPSMVGQEKDFPPVNNPSKKQRSRDNAGQIGLYASGSRGKRNGMSNGAHQSQFDRGTTAQLQEEAYFNQMSPMQNGGAQQMSPMQNGGAHHMSPMHNGVAHHMTPMRNGIPPHMSAMHNGAGSHMSPVNFFHHGHMAAGAGMTPPSQFHVNQYGSPYGNGVPVMDPMSHGRLPKHSAVNNGNGFGHAGQGSAYHSMNGSQQVYVAPHRRFSTKQTQDPSMNGPQYAYYPGPGHYSVPRAISEEMQGLGNGANGYYDGSSGQQYPGVSH</sequence>
<keyword evidence="5" id="KW-1185">Reference proteome</keyword>
<dbReference type="Proteomes" id="UP000799767">
    <property type="component" value="Unassembled WGS sequence"/>
</dbReference>
<feature type="compositionally biased region" description="Low complexity" evidence="2">
    <location>
        <begin position="78"/>
        <end position="90"/>
    </location>
</feature>
<keyword evidence="1" id="KW-0694">RNA-binding</keyword>
<feature type="compositionally biased region" description="Polar residues" evidence="2">
    <location>
        <begin position="666"/>
        <end position="675"/>
    </location>
</feature>
<feature type="domain" description="RRM" evidence="3">
    <location>
        <begin position="497"/>
        <end position="575"/>
    </location>
</feature>
<gene>
    <name evidence="4" type="ORF">BDY17DRAFT_353060</name>
</gene>
<protein>
    <submittedName>
        <fullName evidence="4">RNA recognition motif 2-domain-containing protein</fullName>
    </submittedName>
</protein>
<proteinExistence type="predicted"/>
<dbReference type="OrthoDB" id="417481at2759"/>
<dbReference type="InterPro" id="IPR035979">
    <property type="entry name" value="RBD_domain_sf"/>
</dbReference>
<feature type="compositionally biased region" description="Polar residues" evidence="2">
    <location>
        <begin position="42"/>
        <end position="52"/>
    </location>
</feature>
<evidence type="ECO:0000256" key="2">
    <source>
        <dbReference type="SAM" id="MobiDB-lite"/>
    </source>
</evidence>
<feature type="region of interest" description="Disordered" evidence="2">
    <location>
        <begin position="1"/>
        <end position="146"/>
    </location>
</feature>
<dbReference type="EMBL" id="MU001634">
    <property type="protein sequence ID" value="KAF2484654.1"/>
    <property type="molecule type" value="Genomic_DNA"/>
</dbReference>
<dbReference type="PROSITE" id="PS50102">
    <property type="entry name" value="RRM"/>
    <property type="match status" value="1"/>
</dbReference>
<accession>A0A6A6PY31</accession>
<evidence type="ECO:0000313" key="5">
    <source>
        <dbReference type="Proteomes" id="UP000799767"/>
    </source>
</evidence>
<dbReference type="GeneID" id="54479231"/>
<evidence type="ECO:0000313" key="4">
    <source>
        <dbReference type="EMBL" id="KAF2484654.1"/>
    </source>
</evidence>